<proteinExistence type="predicted"/>
<dbReference type="PANTHER" id="PTHR28083">
    <property type="entry name" value="GOOD FOR FULL DBP5 ACTIVITY PROTEIN 2"/>
    <property type="match status" value="1"/>
</dbReference>
<feature type="compositionally biased region" description="Low complexity" evidence="1">
    <location>
        <begin position="710"/>
        <end position="730"/>
    </location>
</feature>
<dbReference type="PANTHER" id="PTHR28083:SF1">
    <property type="entry name" value="GOOD FOR FULL DBP5 ACTIVITY PROTEIN 2"/>
    <property type="match status" value="1"/>
</dbReference>
<feature type="compositionally biased region" description="Polar residues" evidence="1">
    <location>
        <begin position="674"/>
        <end position="690"/>
    </location>
</feature>
<feature type="compositionally biased region" description="Low complexity" evidence="1">
    <location>
        <begin position="62"/>
        <end position="76"/>
    </location>
</feature>
<protein>
    <recommendedName>
        <fullName evidence="2">Gfd2/YDR514C-like C-terminal domain-containing protein</fullName>
    </recommendedName>
</protein>
<evidence type="ECO:0000259" key="2">
    <source>
        <dbReference type="Pfam" id="PF21762"/>
    </source>
</evidence>
<dbReference type="EMBL" id="KZ805413">
    <property type="protein sequence ID" value="PVH98438.1"/>
    <property type="molecule type" value="Genomic_DNA"/>
</dbReference>
<dbReference type="InterPro" id="IPR012337">
    <property type="entry name" value="RNaseH-like_sf"/>
</dbReference>
<feature type="compositionally biased region" description="Gly residues" evidence="1">
    <location>
        <begin position="628"/>
        <end position="646"/>
    </location>
</feature>
<keyword evidence="4" id="KW-1185">Reference proteome</keyword>
<dbReference type="AlphaFoldDB" id="A0A2V1DK38"/>
<evidence type="ECO:0000313" key="4">
    <source>
        <dbReference type="Proteomes" id="UP000244855"/>
    </source>
</evidence>
<feature type="domain" description="Gfd2/YDR514C-like C-terminal" evidence="2">
    <location>
        <begin position="357"/>
        <end position="549"/>
    </location>
</feature>
<dbReference type="OrthoDB" id="5953249at2759"/>
<dbReference type="STRING" id="97972.A0A2V1DK38"/>
<dbReference type="InterPro" id="IPR040151">
    <property type="entry name" value="Gfd2/YDR514C-like"/>
</dbReference>
<dbReference type="GO" id="GO:0005634">
    <property type="term" value="C:nucleus"/>
    <property type="evidence" value="ECO:0007669"/>
    <property type="project" value="TreeGrafter"/>
</dbReference>
<evidence type="ECO:0000313" key="3">
    <source>
        <dbReference type="EMBL" id="PVH98438.1"/>
    </source>
</evidence>
<dbReference type="SUPFAM" id="SSF53098">
    <property type="entry name" value="Ribonuclease H-like"/>
    <property type="match status" value="1"/>
</dbReference>
<dbReference type="Proteomes" id="UP000244855">
    <property type="component" value="Unassembled WGS sequence"/>
</dbReference>
<reference evidence="3 4" key="1">
    <citation type="journal article" date="2018" name="Sci. Rep.">
        <title>Comparative genomics provides insights into the lifestyle and reveals functional heterogeneity of dark septate endophytic fungi.</title>
        <authorList>
            <person name="Knapp D.G."/>
            <person name="Nemeth J.B."/>
            <person name="Barry K."/>
            <person name="Hainaut M."/>
            <person name="Henrissat B."/>
            <person name="Johnson J."/>
            <person name="Kuo A."/>
            <person name="Lim J.H.P."/>
            <person name="Lipzen A."/>
            <person name="Nolan M."/>
            <person name="Ohm R.A."/>
            <person name="Tamas L."/>
            <person name="Grigoriev I.V."/>
            <person name="Spatafora J.W."/>
            <person name="Nagy L.G."/>
            <person name="Kovacs G.M."/>
        </authorList>
    </citation>
    <scope>NUCLEOTIDE SEQUENCE [LARGE SCALE GENOMIC DNA]</scope>
    <source>
        <strain evidence="3 4">DSE2036</strain>
    </source>
</reference>
<sequence length="739" mass="81214">MASSTYHARLARLSELVQSDLAALPDRTPSPPSPDIDLVSISDDDTQGRVPLSTDASDKHTVTALATSSNTTSTPPLAQPSPSKVEKVIQPEDPSSNDERRFIWLEGVPSTYNLASMPARTVQLPPVTLTKGERAIDKSFAPLVALSKYPYKFCNKDHAQAVASAFFDAGKFWAREWDLYYLWDIEESKPLILVSEGQFQVFLDEINSTLDLSLRITNQQREDGLVTRLPDHPRLQPRYLGRSKSREDYNNLIDNVPDVMSRPTGEPLPPAVDDRSLAEFKQMIEDMWEQTKSKGKAAKEKKKLDRLAKQKVFADQFKRAQRYLGLRQAAQAGSAPGVPAAIDISLPAPYPFDQSVVFICVDVESYEKAHNKITEIGIATLDTRHLFGVPPGKDGKNWRPLIQARHFRIEEYGHLVNSEYVRGCPDRFDFGTSEWIPLRDAPAMVAECFKEPFCGPRNADSNLLLEERNLIFLGHDTLSDVRYLQSLGFDPLAQPTVLETQDTAVLYRVWRRELQPSNLGRILYDFDIPGFNLHNAGNDAVFTVQAMLGTCVREASIRASSELQTIRDEDKAAKAAAAAEEARKQVEDEADGWSVNEADGDGGDPVKSNIQPKQPPTPAFSATLPIHQGGGRGNGRGGSEGRGGGSSRARGNGSNLNASSRAFHTFVGDYQEPSVHTQSPGRSQQNNTRGHANRGRGQGRGQGSGRGRGRSNYPGSSSYSGNGNQGPGQQVCSDLIDLS</sequence>
<evidence type="ECO:0000256" key="1">
    <source>
        <dbReference type="SAM" id="MobiDB-lite"/>
    </source>
</evidence>
<feature type="region of interest" description="Disordered" evidence="1">
    <location>
        <begin position="576"/>
        <end position="658"/>
    </location>
</feature>
<feature type="region of interest" description="Disordered" evidence="1">
    <location>
        <begin position="22"/>
        <end position="96"/>
    </location>
</feature>
<organism evidence="3 4">
    <name type="scientific">Periconia macrospinosa</name>
    <dbReference type="NCBI Taxonomy" id="97972"/>
    <lineage>
        <taxon>Eukaryota</taxon>
        <taxon>Fungi</taxon>
        <taxon>Dikarya</taxon>
        <taxon>Ascomycota</taxon>
        <taxon>Pezizomycotina</taxon>
        <taxon>Dothideomycetes</taxon>
        <taxon>Pleosporomycetidae</taxon>
        <taxon>Pleosporales</taxon>
        <taxon>Massarineae</taxon>
        <taxon>Periconiaceae</taxon>
        <taxon>Periconia</taxon>
    </lineage>
</organism>
<gene>
    <name evidence="3" type="ORF">DM02DRAFT_531085</name>
</gene>
<accession>A0A2V1DK38</accession>
<dbReference type="Pfam" id="PF21762">
    <property type="entry name" value="DEDDh_C"/>
    <property type="match status" value="1"/>
</dbReference>
<feature type="compositionally biased region" description="Gly residues" evidence="1">
    <location>
        <begin position="696"/>
        <end position="706"/>
    </location>
</feature>
<dbReference type="InterPro" id="IPR048519">
    <property type="entry name" value="Gfd2/YDR514C-like_C"/>
</dbReference>
<feature type="region of interest" description="Disordered" evidence="1">
    <location>
        <begin position="671"/>
        <end position="739"/>
    </location>
</feature>
<name>A0A2V1DK38_9PLEO</name>